<dbReference type="CDD" id="cd13287">
    <property type="entry name" value="PH_ORP3_ORP6_ORP7"/>
    <property type="match status" value="1"/>
</dbReference>
<name>A0A5N5SIC1_9CRUS</name>
<dbReference type="GO" id="GO:0015485">
    <property type="term" value="F:cholesterol binding"/>
    <property type="evidence" value="ECO:0007669"/>
    <property type="project" value="TreeGrafter"/>
</dbReference>
<dbReference type="FunFam" id="2.30.29.30:FF:000011">
    <property type="entry name" value="Oxysterol-binding protein"/>
    <property type="match status" value="1"/>
</dbReference>
<dbReference type="EMBL" id="SEYY01024786">
    <property type="protein sequence ID" value="KAB7493894.1"/>
    <property type="molecule type" value="Genomic_DNA"/>
</dbReference>
<accession>A0A5N5SIC1</accession>
<evidence type="ECO:0000256" key="1">
    <source>
        <dbReference type="ARBA" id="ARBA00008842"/>
    </source>
</evidence>
<dbReference type="InterPro" id="IPR041680">
    <property type="entry name" value="PH_8"/>
</dbReference>
<dbReference type="GO" id="GO:0005886">
    <property type="term" value="C:plasma membrane"/>
    <property type="evidence" value="ECO:0007669"/>
    <property type="project" value="TreeGrafter"/>
</dbReference>
<dbReference type="InterPro" id="IPR011993">
    <property type="entry name" value="PH-like_dom_sf"/>
</dbReference>
<keyword evidence="8" id="KW-1185">Reference proteome</keyword>
<keyword evidence="4" id="KW-0446">Lipid-binding</keyword>
<dbReference type="AlphaFoldDB" id="A0A5N5SIC1"/>
<feature type="compositionally biased region" description="Polar residues" evidence="5">
    <location>
        <begin position="174"/>
        <end position="185"/>
    </location>
</feature>
<comment type="caution">
    <text evidence="7">The sequence shown here is derived from an EMBL/GenBank/DDBJ whole genome shotgun (WGS) entry which is preliminary data.</text>
</comment>
<dbReference type="Gene3D" id="2.30.29.30">
    <property type="entry name" value="Pleckstrin-homology domain (PH domain)/Phosphotyrosine-binding domain (PTB)"/>
    <property type="match status" value="1"/>
</dbReference>
<dbReference type="GO" id="GO:0006869">
    <property type="term" value="P:lipid transport"/>
    <property type="evidence" value="ECO:0007669"/>
    <property type="project" value="UniProtKB-KW"/>
</dbReference>
<organism evidence="7 8">
    <name type="scientific">Armadillidium nasatum</name>
    <dbReference type="NCBI Taxonomy" id="96803"/>
    <lineage>
        <taxon>Eukaryota</taxon>
        <taxon>Metazoa</taxon>
        <taxon>Ecdysozoa</taxon>
        <taxon>Arthropoda</taxon>
        <taxon>Crustacea</taxon>
        <taxon>Multicrustacea</taxon>
        <taxon>Malacostraca</taxon>
        <taxon>Eumalacostraca</taxon>
        <taxon>Peracarida</taxon>
        <taxon>Isopoda</taxon>
        <taxon>Oniscidea</taxon>
        <taxon>Crinocheta</taxon>
        <taxon>Armadillidiidae</taxon>
        <taxon>Armadillidium</taxon>
    </lineage>
</organism>
<dbReference type="GO" id="GO:0005829">
    <property type="term" value="C:cytosol"/>
    <property type="evidence" value="ECO:0007669"/>
    <property type="project" value="TreeGrafter"/>
</dbReference>
<dbReference type="SMART" id="SM00233">
    <property type="entry name" value="PH"/>
    <property type="match status" value="1"/>
</dbReference>
<dbReference type="Proteomes" id="UP000326759">
    <property type="component" value="Unassembled WGS sequence"/>
</dbReference>
<evidence type="ECO:0000313" key="7">
    <source>
        <dbReference type="EMBL" id="KAB7493894.1"/>
    </source>
</evidence>
<gene>
    <name evidence="7" type="ORF">Anas_04012</name>
</gene>
<comment type="similarity">
    <text evidence="1">Belongs to the OSBP family.</text>
</comment>
<keyword evidence="3" id="KW-0445">Lipid transport</keyword>
<dbReference type="SUPFAM" id="SSF50729">
    <property type="entry name" value="PH domain-like"/>
    <property type="match status" value="1"/>
</dbReference>
<evidence type="ECO:0000259" key="6">
    <source>
        <dbReference type="PROSITE" id="PS50003"/>
    </source>
</evidence>
<dbReference type="PANTHER" id="PTHR10972">
    <property type="entry name" value="OXYSTEROL-BINDING PROTEIN-RELATED"/>
    <property type="match status" value="1"/>
</dbReference>
<dbReference type="OrthoDB" id="1854502at2759"/>
<evidence type="ECO:0000313" key="8">
    <source>
        <dbReference type="Proteomes" id="UP000326759"/>
    </source>
</evidence>
<dbReference type="Pfam" id="PF15409">
    <property type="entry name" value="PH_8"/>
    <property type="match status" value="1"/>
</dbReference>
<dbReference type="GO" id="GO:0097038">
    <property type="term" value="C:perinuclear endoplasmic reticulum"/>
    <property type="evidence" value="ECO:0007669"/>
    <property type="project" value="TreeGrafter"/>
</dbReference>
<dbReference type="PROSITE" id="PS50003">
    <property type="entry name" value="PH_DOMAIN"/>
    <property type="match status" value="1"/>
</dbReference>
<evidence type="ECO:0000256" key="4">
    <source>
        <dbReference type="ARBA" id="ARBA00023121"/>
    </source>
</evidence>
<proteinExistence type="inferred from homology"/>
<evidence type="ECO:0000256" key="2">
    <source>
        <dbReference type="ARBA" id="ARBA00022448"/>
    </source>
</evidence>
<feature type="domain" description="PH" evidence="6">
    <location>
        <begin position="66"/>
        <end position="161"/>
    </location>
</feature>
<dbReference type="PANTHER" id="PTHR10972:SF203">
    <property type="entry name" value="OXYSTEROL-BINDING PROTEIN HOMOLOG 3"/>
    <property type="match status" value="1"/>
</dbReference>
<dbReference type="InterPro" id="IPR001849">
    <property type="entry name" value="PH_domain"/>
</dbReference>
<evidence type="ECO:0000256" key="3">
    <source>
        <dbReference type="ARBA" id="ARBA00023055"/>
    </source>
</evidence>
<protein>
    <recommendedName>
        <fullName evidence="6">PH domain-containing protein</fullName>
    </recommendedName>
</protein>
<keyword evidence="2" id="KW-0813">Transport</keyword>
<evidence type="ECO:0000256" key="5">
    <source>
        <dbReference type="SAM" id="MobiDB-lite"/>
    </source>
</evidence>
<dbReference type="InterPro" id="IPR000648">
    <property type="entry name" value="Oxysterol-bd"/>
</dbReference>
<reference evidence="7 8" key="1">
    <citation type="journal article" date="2019" name="PLoS Biol.">
        <title>Sex chromosomes control vertical transmission of feminizing Wolbachia symbionts in an isopod.</title>
        <authorList>
            <person name="Becking T."/>
            <person name="Chebbi M.A."/>
            <person name="Giraud I."/>
            <person name="Moumen B."/>
            <person name="Laverre T."/>
            <person name="Caubet Y."/>
            <person name="Peccoud J."/>
            <person name="Gilbert C."/>
            <person name="Cordaux R."/>
        </authorList>
    </citation>
    <scope>NUCLEOTIDE SEQUENCE [LARGE SCALE GENOMIC DNA]</scope>
    <source>
        <strain evidence="7">ANa2</strain>
        <tissue evidence="7">Whole body excluding digestive tract and cuticle</tissue>
    </source>
</reference>
<sequence length="273" mass="30709">MVVSFLYLCDAHCFFPEGILNLSDRLHMGTPSFTKNMMQYRCSTSKKGEWEILEGLKEGQRFELVPRKFEGYLLKRRKWPLKGWHKRFFVLDQSVLVYSKSAADLARGKKHGSMDIGMSVISTKARRKRIDIDADSNIFHLKCKSIELYLQWVEQLKQHRLYKQHQLLYSKNNSKLSDEASSPDDSPTGPLSDPLISSGISSLPSSLQGTLNRDSKQNSAGVVGGSLAGAGTLRSWLVDSSSIDHLGKDIEAIQLHLGQLSNMIDTLDDISVY</sequence>
<feature type="region of interest" description="Disordered" evidence="5">
    <location>
        <begin position="174"/>
        <end position="195"/>
    </location>
</feature>